<dbReference type="KEGG" id="vah:G7081_02890"/>
<dbReference type="SUPFAM" id="SSF160515">
    <property type="entry name" value="YueI-like"/>
    <property type="match status" value="1"/>
</dbReference>
<protein>
    <submittedName>
        <fullName evidence="1">YueI family protein</fullName>
    </submittedName>
</protein>
<evidence type="ECO:0000313" key="2">
    <source>
        <dbReference type="Proteomes" id="UP000500890"/>
    </source>
</evidence>
<dbReference type="InterPro" id="IPR029064">
    <property type="entry name" value="Ribosomal_eL30-like_sf"/>
</dbReference>
<reference evidence="1 2" key="1">
    <citation type="submission" date="2020-03" db="EMBL/GenBank/DDBJ databases">
        <title>Vagococcus sp. nov., isolated from beetles.</title>
        <authorList>
            <person name="Hyun D.-W."/>
            <person name="Bae J.-W."/>
        </authorList>
    </citation>
    <scope>NUCLEOTIDE SEQUENCE [LARGE SCALE GENOMIC DNA]</scope>
    <source>
        <strain evidence="1 2">HDW17A</strain>
    </source>
</reference>
<dbReference type="EMBL" id="CP049886">
    <property type="protein sequence ID" value="QIL46087.1"/>
    <property type="molecule type" value="Genomic_DNA"/>
</dbReference>
<dbReference type="InterPro" id="IPR012543">
    <property type="entry name" value="DUF1694"/>
</dbReference>
<keyword evidence="2" id="KW-1185">Reference proteome</keyword>
<organism evidence="1 2">
    <name type="scientific">Vagococcus coleopterorum</name>
    <dbReference type="NCBI Taxonomy" id="2714946"/>
    <lineage>
        <taxon>Bacteria</taxon>
        <taxon>Bacillati</taxon>
        <taxon>Bacillota</taxon>
        <taxon>Bacilli</taxon>
        <taxon>Lactobacillales</taxon>
        <taxon>Enterococcaceae</taxon>
        <taxon>Vagococcus</taxon>
    </lineage>
</organism>
<dbReference type="Pfam" id="PF07997">
    <property type="entry name" value="DUF1694"/>
    <property type="match status" value="1"/>
</dbReference>
<name>A0A6G8AM62_9ENTE</name>
<dbReference type="RefSeq" id="WP_166007230.1">
    <property type="nucleotide sequence ID" value="NZ_CP049886.1"/>
</dbReference>
<dbReference type="AlphaFoldDB" id="A0A6G8AM62"/>
<accession>A0A6G8AM62</accession>
<dbReference type="Gene3D" id="3.30.1330.30">
    <property type="match status" value="1"/>
</dbReference>
<proteinExistence type="predicted"/>
<evidence type="ECO:0000313" key="1">
    <source>
        <dbReference type="EMBL" id="QIL46087.1"/>
    </source>
</evidence>
<dbReference type="Proteomes" id="UP000500890">
    <property type="component" value="Chromosome"/>
</dbReference>
<gene>
    <name evidence="1" type="ORF">G7081_02890</name>
</gene>
<sequence>MCPKDVNDYLEKGLYGSPQIKPEEKNTYLGTFRERIYLAMTVSEMKKNENVTLLKKYLQDNPGHQLLLNGDLDFSDQSVYMAVAQKNNISFKIVDTDKDLTLEDIGLVYATNEAVNQENISIERFKSKTTTEKNTLEDEPTENFFKRIWMKLFKK</sequence>
<dbReference type="PIRSF" id="PIRSF034303">
    <property type="entry name" value="DUF1694"/>
    <property type="match status" value="1"/>
</dbReference>